<evidence type="ECO:0000256" key="1">
    <source>
        <dbReference type="PROSITE-ProRule" id="PRU00175"/>
    </source>
</evidence>
<comment type="caution">
    <text evidence="4">The sequence shown here is derived from an EMBL/GenBank/DDBJ whole genome shotgun (WGS) entry which is preliminary data.</text>
</comment>
<feature type="region of interest" description="Disordered" evidence="2">
    <location>
        <begin position="360"/>
        <end position="407"/>
    </location>
</feature>
<keyword evidence="1" id="KW-0863">Zinc-finger</keyword>
<reference evidence="4 5" key="1">
    <citation type="journal article" date="2024" name="Plant J.">
        <title>Genome sequences and population genomics reveal climatic adaptation and genomic divergence between two closely related sweetgum species.</title>
        <authorList>
            <person name="Xu W.Q."/>
            <person name="Ren C.Q."/>
            <person name="Zhang X.Y."/>
            <person name="Comes H.P."/>
            <person name="Liu X.H."/>
            <person name="Li Y.G."/>
            <person name="Kettle C.J."/>
            <person name="Jalonen R."/>
            <person name="Gaisberger H."/>
            <person name="Ma Y.Z."/>
            <person name="Qiu Y.X."/>
        </authorList>
    </citation>
    <scope>NUCLEOTIDE SEQUENCE [LARGE SCALE GENOMIC DNA]</scope>
    <source>
        <strain evidence="4">Hangzhou</strain>
    </source>
</reference>
<dbReference type="PROSITE" id="PS50089">
    <property type="entry name" value="ZF_RING_2"/>
    <property type="match status" value="1"/>
</dbReference>
<dbReference type="Proteomes" id="UP001415857">
    <property type="component" value="Unassembled WGS sequence"/>
</dbReference>
<keyword evidence="5" id="KW-1185">Reference proteome</keyword>
<dbReference type="EMBL" id="JBBPBK010000010">
    <property type="protein sequence ID" value="KAK9276781.1"/>
    <property type="molecule type" value="Genomic_DNA"/>
</dbReference>
<feature type="compositionally biased region" description="Polar residues" evidence="2">
    <location>
        <begin position="73"/>
        <end position="88"/>
    </location>
</feature>
<name>A0AAP0RI94_LIQFO</name>
<sequence length="407" mass="44742">MGPHEPYWRTNTSFSPPPFRFQTEGLPYGSHDSIQLYGSSTSSNSKESRSWVRGNHLSIHQYSASDGAGPYFSSPSDMSQAPQWTPPTIQGINIDDYETMRRDPVSGPFSFTPTMEGTSANPDSGGSTSSRSDGSEYEPMAKSQSFSHRNFSSRRSFMSKPVHPLSFPMRTPTREASDTPATGFSEFDAATLQRDTHRWSSASSSVDFTDVSESFDSEVFGRSSTPSEGFKCGLCDRFLSQRSPWSSRRIVRSGDMPVAGVLSCRHVFHAECLEQTTPKTRKNDPPCPLCVRSEEENSPEQRVLSRLRNGFPKRKPFCEDGPSRPWGCVQAGDCVEGALHAPPRNTMLLLNRSRIKKNLSLKGNSSKEYPGKLRKSGSYSSPLLSGRSADQGAVGCSKATAGPSTKR</sequence>
<proteinExistence type="predicted"/>
<feature type="region of interest" description="Disordered" evidence="2">
    <location>
        <begin position="1"/>
        <end position="49"/>
    </location>
</feature>
<dbReference type="InterPro" id="IPR013083">
    <property type="entry name" value="Znf_RING/FYVE/PHD"/>
</dbReference>
<dbReference type="AlphaFoldDB" id="A0AAP0RI94"/>
<dbReference type="GO" id="GO:0008270">
    <property type="term" value="F:zinc ion binding"/>
    <property type="evidence" value="ECO:0007669"/>
    <property type="project" value="UniProtKB-KW"/>
</dbReference>
<dbReference type="InterPro" id="IPR001841">
    <property type="entry name" value="Znf_RING"/>
</dbReference>
<feature type="compositionally biased region" description="Polar residues" evidence="2">
    <location>
        <begin position="109"/>
        <end position="122"/>
    </location>
</feature>
<feature type="region of interest" description="Disordered" evidence="2">
    <location>
        <begin position="103"/>
        <end position="149"/>
    </location>
</feature>
<keyword evidence="1" id="KW-0479">Metal-binding</keyword>
<feature type="domain" description="RING-type" evidence="3">
    <location>
        <begin position="232"/>
        <end position="290"/>
    </location>
</feature>
<dbReference type="Gene3D" id="3.30.40.10">
    <property type="entry name" value="Zinc/RING finger domain, C3HC4 (zinc finger)"/>
    <property type="match status" value="1"/>
</dbReference>
<accession>A0AAP0RI94</accession>
<feature type="region of interest" description="Disordered" evidence="2">
    <location>
        <begin position="162"/>
        <end position="182"/>
    </location>
</feature>
<dbReference type="SUPFAM" id="SSF57850">
    <property type="entry name" value="RING/U-box"/>
    <property type="match status" value="1"/>
</dbReference>
<evidence type="ECO:0000259" key="3">
    <source>
        <dbReference type="PROSITE" id="PS50089"/>
    </source>
</evidence>
<evidence type="ECO:0000256" key="2">
    <source>
        <dbReference type="SAM" id="MobiDB-lite"/>
    </source>
</evidence>
<protein>
    <recommendedName>
        <fullName evidence="3">RING-type domain-containing protein</fullName>
    </recommendedName>
</protein>
<evidence type="ECO:0000313" key="5">
    <source>
        <dbReference type="Proteomes" id="UP001415857"/>
    </source>
</evidence>
<evidence type="ECO:0000313" key="4">
    <source>
        <dbReference type="EMBL" id="KAK9276781.1"/>
    </source>
</evidence>
<feature type="compositionally biased region" description="Low complexity" evidence="2">
    <location>
        <begin position="123"/>
        <end position="132"/>
    </location>
</feature>
<gene>
    <name evidence="4" type="ORF">L1049_006317</name>
</gene>
<dbReference type="PANTHER" id="PTHR31150:SF23">
    <property type="entry name" value="MANDELONITRILE LYASE-RELATED"/>
    <property type="match status" value="1"/>
</dbReference>
<dbReference type="SMART" id="SM00184">
    <property type="entry name" value="RING"/>
    <property type="match status" value="1"/>
</dbReference>
<dbReference type="PANTHER" id="PTHR31150">
    <property type="entry name" value="EXPRESSED PROTEIN"/>
    <property type="match status" value="1"/>
</dbReference>
<feature type="region of interest" description="Disordered" evidence="2">
    <location>
        <begin position="68"/>
        <end position="88"/>
    </location>
</feature>
<keyword evidence="1" id="KW-0862">Zinc</keyword>
<organism evidence="4 5">
    <name type="scientific">Liquidambar formosana</name>
    <name type="common">Formosan gum</name>
    <dbReference type="NCBI Taxonomy" id="63359"/>
    <lineage>
        <taxon>Eukaryota</taxon>
        <taxon>Viridiplantae</taxon>
        <taxon>Streptophyta</taxon>
        <taxon>Embryophyta</taxon>
        <taxon>Tracheophyta</taxon>
        <taxon>Spermatophyta</taxon>
        <taxon>Magnoliopsida</taxon>
        <taxon>eudicotyledons</taxon>
        <taxon>Gunneridae</taxon>
        <taxon>Pentapetalae</taxon>
        <taxon>Saxifragales</taxon>
        <taxon>Altingiaceae</taxon>
        <taxon>Liquidambar</taxon>
    </lineage>
</organism>